<feature type="region of interest" description="Disordered" evidence="1">
    <location>
        <begin position="94"/>
        <end position="113"/>
    </location>
</feature>
<gene>
    <name evidence="2" type="ORF">MVEN_00014900</name>
</gene>
<evidence type="ECO:0000256" key="1">
    <source>
        <dbReference type="SAM" id="MobiDB-lite"/>
    </source>
</evidence>
<feature type="compositionally biased region" description="Low complexity" evidence="1">
    <location>
        <begin position="99"/>
        <end position="113"/>
    </location>
</feature>
<comment type="caution">
    <text evidence="2">The sequence shown here is derived from an EMBL/GenBank/DDBJ whole genome shotgun (WGS) entry which is preliminary data.</text>
</comment>
<organism evidence="2 3">
    <name type="scientific">Mycena venus</name>
    <dbReference type="NCBI Taxonomy" id="2733690"/>
    <lineage>
        <taxon>Eukaryota</taxon>
        <taxon>Fungi</taxon>
        <taxon>Dikarya</taxon>
        <taxon>Basidiomycota</taxon>
        <taxon>Agaricomycotina</taxon>
        <taxon>Agaricomycetes</taxon>
        <taxon>Agaricomycetidae</taxon>
        <taxon>Agaricales</taxon>
        <taxon>Marasmiineae</taxon>
        <taxon>Mycenaceae</taxon>
        <taxon>Mycena</taxon>
    </lineage>
</organism>
<reference evidence="2" key="1">
    <citation type="submission" date="2020-05" db="EMBL/GenBank/DDBJ databases">
        <title>Mycena genomes resolve the evolution of fungal bioluminescence.</title>
        <authorList>
            <person name="Tsai I.J."/>
        </authorList>
    </citation>
    <scope>NUCLEOTIDE SEQUENCE</scope>
    <source>
        <strain evidence="2">CCC161011</strain>
    </source>
</reference>
<dbReference type="EMBL" id="JACAZI010000001">
    <property type="protein sequence ID" value="KAF7371595.1"/>
    <property type="molecule type" value="Genomic_DNA"/>
</dbReference>
<evidence type="ECO:0000313" key="2">
    <source>
        <dbReference type="EMBL" id="KAF7371595.1"/>
    </source>
</evidence>
<sequence>MHVAEGWGSRAGDFAPANTVGASGGKALPRYDLFDPISRRNQRGRRRDGIASVRRAQLHLAPLALRREDENGHSTSSASGRSLSILIYTRRRGRRLAVTTPSSSDRSASSTAS</sequence>
<dbReference type="AlphaFoldDB" id="A0A8H6Z2V1"/>
<keyword evidence="3" id="KW-1185">Reference proteome</keyword>
<name>A0A8H6Z2V1_9AGAR</name>
<protein>
    <submittedName>
        <fullName evidence="2">Uncharacterized protein</fullName>
    </submittedName>
</protein>
<dbReference type="Proteomes" id="UP000620124">
    <property type="component" value="Unassembled WGS sequence"/>
</dbReference>
<proteinExistence type="predicted"/>
<evidence type="ECO:0000313" key="3">
    <source>
        <dbReference type="Proteomes" id="UP000620124"/>
    </source>
</evidence>
<accession>A0A8H6Z2V1</accession>
<feature type="region of interest" description="Disordered" evidence="1">
    <location>
        <begin position="1"/>
        <end position="27"/>
    </location>
</feature>